<keyword evidence="7" id="KW-1185">Reference proteome</keyword>
<reference evidence="6 7" key="1">
    <citation type="submission" date="2008-05" db="EMBL/GenBank/DDBJ databases">
        <title>Complete sequence of chromosome of Geobacter lovleyi SZ.</title>
        <authorList>
            <consortium name="US DOE Joint Genome Institute"/>
            <person name="Lucas S."/>
            <person name="Copeland A."/>
            <person name="Lapidus A."/>
            <person name="Glavina del Rio T."/>
            <person name="Dalin E."/>
            <person name="Tice H."/>
            <person name="Bruce D."/>
            <person name="Goodwin L."/>
            <person name="Pitluck S."/>
            <person name="Chertkov O."/>
            <person name="Meincke L."/>
            <person name="Brettin T."/>
            <person name="Detter J.C."/>
            <person name="Han C."/>
            <person name="Tapia R."/>
            <person name="Kuske C.R."/>
            <person name="Schmutz J."/>
            <person name="Larimer F."/>
            <person name="Land M."/>
            <person name="Hauser L."/>
            <person name="Kyrpides N."/>
            <person name="Mikhailova N."/>
            <person name="Sung Y."/>
            <person name="Fletcher K.E."/>
            <person name="Ritalahti K.M."/>
            <person name="Loeffler F.E."/>
            <person name="Richardson P."/>
        </authorList>
    </citation>
    <scope>NUCLEOTIDE SEQUENCE [LARGE SCALE GENOMIC DNA]</scope>
    <source>
        <strain evidence="7">ATCC BAA-1151 / DSM 17278 / SZ</strain>
    </source>
</reference>
<dbReference type="EMBL" id="CP001089">
    <property type="protein sequence ID" value="ACD94738.1"/>
    <property type="molecule type" value="Genomic_DNA"/>
</dbReference>
<evidence type="ECO:0000256" key="3">
    <source>
        <dbReference type="ARBA" id="ARBA00022989"/>
    </source>
</evidence>
<dbReference type="InterPro" id="IPR003825">
    <property type="entry name" value="Colicin-V_CvpA"/>
</dbReference>
<organism evidence="6 7">
    <name type="scientific">Trichlorobacter lovleyi (strain ATCC BAA-1151 / DSM 17278 / SZ)</name>
    <name type="common">Geobacter lovleyi</name>
    <dbReference type="NCBI Taxonomy" id="398767"/>
    <lineage>
        <taxon>Bacteria</taxon>
        <taxon>Pseudomonadati</taxon>
        <taxon>Thermodesulfobacteriota</taxon>
        <taxon>Desulfuromonadia</taxon>
        <taxon>Geobacterales</taxon>
        <taxon>Geobacteraceae</taxon>
        <taxon>Trichlorobacter</taxon>
    </lineage>
</organism>
<keyword evidence="2 5" id="KW-0812">Transmembrane</keyword>
<dbReference type="Proteomes" id="UP000002420">
    <property type="component" value="Chromosome"/>
</dbReference>
<comment type="subcellular location">
    <subcellularLocation>
        <location evidence="1">Membrane</location>
        <topology evidence="1">Multi-pass membrane protein</topology>
    </subcellularLocation>
</comment>
<evidence type="ECO:0000313" key="7">
    <source>
        <dbReference type="Proteomes" id="UP000002420"/>
    </source>
</evidence>
<protein>
    <submittedName>
        <fullName evidence="6">Colicin V production protein</fullName>
    </submittedName>
</protein>
<dbReference type="RefSeq" id="WP_012469088.1">
    <property type="nucleotide sequence ID" value="NC_010814.1"/>
</dbReference>
<evidence type="ECO:0000256" key="5">
    <source>
        <dbReference type="SAM" id="Phobius"/>
    </source>
</evidence>
<evidence type="ECO:0000256" key="2">
    <source>
        <dbReference type="ARBA" id="ARBA00022692"/>
    </source>
</evidence>
<dbReference type="GO" id="GO:0009403">
    <property type="term" value="P:toxin biosynthetic process"/>
    <property type="evidence" value="ECO:0007669"/>
    <property type="project" value="InterPro"/>
</dbReference>
<dbReference type="STRING" id="398767.Glov_1015"/>
<dbReference type="eggNOG" id="COG1286">
    <property type="taxonomic scope" value="Bacteria"/>
</dbReference>
<name>B3E614_TRIL1</name>
<gene>
    <name evidence="6" type="ordered locus">Glov_1015</name>
</gene>
<evidence type="ECO:0000256" key="4">
    <source>
        <dbReference type="ARBA" id="ARBA00023136"/>
    </source>
</evidence>
<dbReference type="HOGENOM" id="CLU_092720_4_3_7"/>
<dbReference type="GO" id="GO:0016020">
    <property type="term" value="C:membrane"/>
    <property type="evidence" value="ECO:0007669"/>
    <property type="project" value="UniProtKB-SubCell"/>
</dbReference>
<proteinExistence type="predicted"/>
<feature type="transmembrane region" description="Helical" evidence="5">
    <location>
        <begin position="28"/>
        <end position="45"/>
    </location>
</feature>
<dbReference type="Pfam" id="PF02674">
    <property type="entry name" value="Colicin_V"/>
    <property type="match status" value="1"/>
</dbReference>
<keyword evidence="4 5" id="KW-0472">Membrane</keyword>
<dbReference type="PANTHER" id="PTHR37306">
    <property type="entry name" value="COLICIN V PRODUCTION PROTEIN"/>
    <property type="match status" value="1"/>
</dbReference>
<keyword evidence="3 5" id="KW-1133">Transmembrane helix</keyword>
<accession>B3E614</accession>
<dbReference type="OrthoDB" id="5396580at2"/>
<dbReference type="PANTHER" id="PTHR37306:SF1">
    <property type="entry name" value="COLICIN V PRODUCTION PROTEIN"/>
    <property type="match status" value="1"/>
</dbReference>
<feature type="transmembrane region" description="Helical" evidence="5">
    <location>
        <begin position="66"/>
        <end position="96"/>
    </location>
</feature>
<evidence type="ECO:0000313" key="6">
    <source>
        <dbReference type="EMBL" id="ACD94738.1"/>
    </source>
</evidence>
<sequence>MSLLDIAILAVLALGALRGLLRGLIKEAAALTALLLGGWLAFRYHEKAAVLLHGMLPPVAARMVAFILLLILVGLAAHLLGNLLTGLVRLALLGWVNRLGGMVLGCLEGALVLGMFFYAVVAVPFSFPFKETVQKHPFAHPLASFGGSTLDRAKTLRQQSP</sequence>
<dbReference type="KEGG" id="glo:Glov_1015"/>
<dbReference type="AlphaFoldDB" id="B3E614"/>
<evidence type="ECO:0000256" key="1">
    <source>
        <dbReference type="ARBA" id="ARBA00004141"/>
    </source>
</evidence>
<feature type="transmembrane region" description="Helical" evidence="5">
    <location>
        <begin position="102"/>
        <end position="127"/>
    </location>
</feature>